<organism evidence="8 9">
    <name type="scientific">Uabimicrobium amorphum</name>
    <dbReference type="NCBI Taxonomy" id="2596890"/>
    <lineage>
        <taxon>Bacteria</taxon>
        <taxon>Pseudomonadati</taxon>
        <taxon>Planctomycetota</taxon>
        <taxon>Candidatus Uabimicrobiia</taxon>
        <taxon>Candidatus Uabimicrobiales</taxon>
        <taxon>Candidatus Uabimicrobiaceae</taxon>
        <taxon>Candidatus Uabimicrobium</taxon>
    </lineage>
</organism>
<dbReference type="PANTHER" id="PTHR43255:SF1">
    <property type="entry name" value="IRON-SULFUR-BINDING OXIDOREDUCTASE FADF-RELATED"/>
    <property type="match status" value="1"/>
</dbReference>
<proteinExistence type="predicted"/>
<evidence type="ECO:0000259" key="7">
    <source>
        <dbReference type="PROSITE" id="PS51379"/>
    </source>
</evidence>
<dbReference type="InterPro" id="IPR036197">
    <property type="entry name" value="NarG-like_sf"/>
</dbReference>
<evidence type="ECO:0000256" key="1">
    <source>
        <dbReference type="ARBA" id="ARBA00022485"/>
    </source>
</evidence>
<dbReference type="Gene3D" id="1.20.950.20">
    <property type="entry name" value="Transmembrane di-heme cytochromes, Chain C"/>
    <property type="match status" value="1"/>
</dbReference>
<keyword evidence="9" id="KW-1185">Reference proteome</keyword>
<dbReference type="InterPro" id="IPR017900">
    <property type="entry name" value="4Fe4S_Fe_S_CS"/>
</dbReference>
<name>A0A5S9IHJ3_UABAM</name>
<feature type="domain" description="4Fe-4S ferredoxin-type" evidence="7">
    <location>
        <begin position="326"/>
        <end position="356"/>
    </location>
</feature>
<dbReference type="PANTHER" id="PTHR43255">
    <property type="entry name" value="IRON-SULFUR-BINDING OXIDOREDUCTASE FADF-RELATED-RELATED"/>
    <property type="match status" value="1"/>
</dbReference>
<evidence type="ECO:0000313" key="8">
    <source>
        <dbReference type="EMBL" id="BBM81929.1"/>
    </source>
</evidence>
<keyword evidence="3" id="KW-0560">Oxidoreductase</keyword>
<evidence type="ECO:0000256" key="5">
    <source>
        <dbReference type="ARBA" id="ARBA00023014"/>
    </source>
</evidence>
<dbReference type="RefSeq" id="WP_173013070.1">
    <property type="nucleotide sequence ID" value="NZ_AP019860.1"/>
</dbReference>
<dbReference type="Pfam" id="PF02754">
    <property type="entry name" value="CCG"/>
    <property type="match status" value="2"/>
</dbReference>
<keyword evidence="1" id="KW-0004">4Fe-4S</keyword>
<dbReference type="GO" id="GO:0016491">
    <property type="term" value="F:oxidoreductase activity"/>
    <property type="evidence" value="ECO:0007669"/>
    <property type="project" value="UniProtKB-KW"/>
</dbReference>
<dbReference type="Proteomes" id="UP000326354">
    <property type="component" value="Chromosome"/>
</dbReference>
<keyword evidence="2" id="KW-0479">Metal-binding</keyword>
<dbReference type="InterPro" id="IPR009051">
    <property type="entry name" value="Helical_ferredxn"/>
</dbReference>
<dbReference type="InterPro" id="IPR004017">
    <property type="entry name" value="Cys_rich_dom"/>
</dbReference>
<feature type="transmembrane region" description="Helical" evidence="6">
    <location>
        <begin position="108"/>
        <end position="130"/>
    </location>
</feature>
<dbReference type="SUPFAM" id="SSF103501">
    <property type="entry name" value="Respiratory nitrate reductase 1 gamma chain"/>
    <property type="match status" value="1"/>
</dbReference>
<keyword evidence="4" id="KW-0408">Iron</keyword>
<feature type="transmembrane region" description="Helical" evidence="6">
    <location>
        <begin position="142"/>
        <end position="163"/>
    </location>
</feature>
<dbReference type="KEGG" id="uam:UABAM_00272"/>
<protein>
    <submittedName>
        <fullName evidence="8">Fe-S oxidoreductase</fullName>
    </submittedName>
</protein>
<dbReference type="EMBL" id="AP019860">
    <property type="protein sequence ID" value="BBM81929.1"/>
    <property type="molecule type" value="Genomic_DNA"/>
</dbReference>
<feature type="transmembrane region" description="Helical" evidence="6">
    <location>
        <begin position="6"/>
        <end position="27"/>
    </location>
</feature>
<dbReference type="GO" id="GO:0046872">
    <property type="term" value="F:metal ion binding"/>
    <property type="evidence" value="ECO:0007669"/>
    <property type="project" value="UniProtKB-KW"/>
</dbReference>
<dbReference type="InterPro" id="IPR051460">
    <property type="entry name" value="HdrC_iron-sulfur_subunit"/>
</dbReference>
<evidence type="ECO:0000256" key="2">
    <source>
        <dbReference type="ARBA" id="ARBA00022723"/>
    </source>
</evidence>
<reference evidence="8 9" key="1">
    <citation type="submission" date="2019-08" db="EMBL/GenBank/DDBJ databases">
        <title>Complete genome sequence of Candidatus Uab amorphum.</title>
        <authorList>
            <person name="Shiratori T."/>
            <person name="Suzuki S."/>
            <person name="Kakizawa Y."/>
            <person name="Ishida K."/>
        </authorList>
    </citation>
    <scope>NUCLEOTIDE SEQUENCE [LARGE SCALE GENOMIC DNA]</scope>
    <source>
        <strain evidence="8 9">SRT547</strain>
    </source>
</reference>
<dbReference type="GO" id="GO:0005886">
    <property type="term" value="C:plasma membrane"/>
    <property type="evidence" value="ECO:0007669"/>
    <property type="project" value="TreeGrafter"/>
</dbReference>
<keyword evidence="6" id="KW-1133">Transmembrane helix</keyword>
<keyword evidence="6" id="KW-0812">Transmembrane</keyword>
<evidence type="ECO:0000313" key="9">
    <source>
        <dbReference type="Proteomes" id="UP000326354"/>
    </source>
</evidence>
<sequence>MTIKATIVILLTLVAMGFLARTVYILYSLLKKAQPTENFPPISQSIKDFFVMVLAQTKVLRWHYSGVLHVLIFWGFLVLGTTVIEMYGEAFDPEFVIPIIGGNEVMAFSQNLFTILVLVGVFMAFVLRTFVKPKRYEGSDHVDAMVILGCITVIAVTLLFMHAQRAQHGMEYAQGFFVSKHLAAAIPAGILNPIADVSYWLHFGVILFFMNWIPRGKHLHLLAIIPNIMLRKNPKKVARGKLRKLDLDDEDAEVFGANNWTEFPWKDMLDTFACMECGRCVAVCPANSTGKELNPKKLHTGIRYSVQENAQELLKEGAEFPSIVGDIFSEDFFWQCTTCGACVEECPATNEHIDKIMDVRRYMVLTEGTMKPETAQAMKSLETQYNPFTMSHQSRFDWTEDKKIPTMKNNPDAEYLYWVGCFGCFDDRNKKVTQDLCNVMDNAGVSYAILQGEEKCTGDPARRAGNEYLFEMLAEENVETLNKYKDKKIITQCPHCFNTIKNEYPDYGGTYEVIHHSQVLDQLIKDGKIKLEKEVNKRMVYHDSCYLGRHNGEYKAPRNALSKVKGAKILEMERNHSKSFCCGAGGSRMFMEETEGKRVNVERVEEASRTNPDVMVSNCPFCLSMFEDGIKSAGLQDNFQPVDLVEVIAEAMEYTEEQQEKAKQKK</sequence>
<feature type="transmembrane region" description="Helical" evidence="6">
    <location>
        <begin position="67"/>
        <end position="88"/>
    </location>
</feature>
<dbReference type="Gene3D" id="1.10.1060.10">
    <property type="entry name" value="Alpha-helical ferredoxin"/>
    <property type="match status" value="1"/>
</dbReference>
<accession>A0A5S9IHJ3</accession>
<feature type="domain" description="4Fe-4S ferredoxin-type" evidence="7">
    <location>
        <begin position="265"/>
        <end position="296"/>
    </location>
</feature>
<dbReference type="Pfam" id="PF13183">
    <property type="entry name" value="Fer4_8"/>
    <property type="match status" value="1"/>
</dbReference>
<gene>
    <name evidence="8" type="ORF">UABAM_00272</name>
</gene>
<evidence type="ECO:0000256" key="4">
    <source>
        <dbReference type="ARBA" id="ARBA00023004"/>
    </source>
</evidence>
<evidence type="ECO:0000256" key="6">
    <source>
        <dbReference type="SAM" id="Phobius"/>
    </source>
</evidence>
<dbReference type="InterPro" id="IPR017896">
    <property type="entry name" value="4Fe4S_Fe-S-bd"/>
</dbReference>
<dbReference type="AlphaFoldDB" id="A0A5S9IHJ3"/>
<evidence type="ECO:0000256" key="3">
    <source>
        <dbReference type="ARBA" id="ARBA00023002"/>
    </source>
</evidence>
<keyword evidence="6" id="KW-0472">Membrane</keyword>
<dbReference type="PROSITE" id="PS51379">
    <property type="entry name" value="4FE4S_FER_2"/>
    <property type="match status" value="2"/>
</dbReference>
<dbReference type="PROSITE" id="PS00198">
    <property type="entry name" value="4FE4S_FER_1"/>
    <property type="match status" value="2"/>
</dbReference>
<dbReference type="GO" id="GO:0051539">
    <property type="term" value="F:4 iron, 4 sulfur cluster binding"/>
    <property type="evidence" value="ECO:0007669"/>
    <property type="project" value="UniProtKB-KW"/>
</dbReference>
<keyword evidence="5" id="KW-0411">Iron-sulfur</keyword>
<dbReference type="SUPFAM" id="SSF46548">
    <property type="entry name" value="alpha-helical ferredoxin"/>
    <property type="match status" value="1"/>
</dbReference>